<reference evidence="1 2" key="1">
    <citation type="submission" date="2016-03" db="EMBL/GenBank/DDBJ databases">
        <title>Trachymyrmex septentrionalis WGS genome.</title>
        <authorList>
            <person name="Nygaard S."/>
            <person name="Hu H."/>
            <person name="Boomsma J."/>
            <person name="Zhang G."/>
        </authorList>
    </citation>
    <scope>NUCLEOTIDE SEQUENCE [LARGE SCALE GENOMIC DNA]</scope>
    <source>
        <strain evidence="1">Tsep2-gDNA-1</strain>
        <tissue evidence="1">Whole body</tissue>
    </source>
</reference>
<accession>A0A151JTI5</accession>
<keyword evidence="2" id="KW-1185">Reference proteome</keyword>
<dbReference type="AlphaFoldDB" id="A0A151JTI5"/>
<evidence type="ECO:0000313" key="2">
    <source>
        <dbReference type="Proteomes" id="UP000078541"/>
    </source>
</evidence>
<feature type="non-terminal residue" evidence="1">
    <location>
        <position position="1"/>
    </location>
</feature>
<gene>
    <name evidence="1" type="ORF">ALC56_15013</name>
</gene>
<dbReference type="EMBL" id="KQ982007">
    <property type="protein sequence ID" value="KYN30687.1"/>
    <property type="molecule type" value="Genomic_DNA"/>
</dbReference>
<organism evidence="1 2">
    <name type="scientific">Trachymyrmex septentrionalis</name>
    <dbReference type="NCBI Taxonomy" id="34720"/>
    <lineage>
        <taxon>Eukaryota</taxon>
        <taxon>Metazoa</taxon>
        <taxon>Ecdysozoa</taxon>
        <taxon>Arthropoda</taxon>
        <taxon>Hexapoda</taxon>
        <taxon>Insecta</taxon>
        <taxon>Pterygota</taxon>
        <taxon>Neoptera</taxon>
        <taxon>Endopterygota</taxon>
        <taxon>Hymenoptera</taxon>
        <taxon>Apocrita</taxon>
        <taxon>Aculeata</taxon>
        <taxon>Formicoidea</taxon>
        <taxon>Formicidae</taxon>
        <taxon>Myrmicinae</taxon>
        <taxon>Trachymyrmex</taxon>
    </lineage>
</organism>
<sequence>WIITSRSVIYLLEQLRNLGFKYLNLRNLNQDLKIFFVRHGNIVNSKEIPFEESDLFKNVEVRTLKRINFDELGVKDCFVFSCVSGYFVKNL</sequence>
<protein>
    <submittedName>
        <fullName evidence="1">Uncharacterized protein</fullName>
    </submittedName>
</protein>
<dbReference type="Proteomes" id="UP000078541">
    <property type="component" value="Unassembled WGS sequence"/>
</dbReference>
<proteinExistence type="predicted"/>
<name>A0A151JTI5_9HYME</name>
<evidence type="ECO:0000313" key="1">
    <source>
        <dbReference type="EMBL" id="KYN30687.1"/>
    </source>
</evidence>